<comment type="subcellular location">
    <subcellularLocation>
        <location evidence="1">Membrane</location>
        <topology evidence="1">Multi-pass membrane protein</topology>
    </subcellularLocation>
</comment>
<feature type="transmembrane region" description="Helical" evidence="8">
    <location>
        <begin position="45"/>
        <end position="65"/>
    </location>
</feature>
<dbReference type="HOGENOM" id="CLU_018808_1_0_10"/>
<evidence type="ECO:0000256" key="1">
    <source>
        <dbReference type="ARBA" id="ARBA00004141"/>
    </source>
</evidence>
<evidence type="ECO:0000256" key="4">
    <source>
        <dbReference type="ARBA" id="ARBA00022692"/>
    </source>
</evidence>
<dbReference type="STRING" id="452471.Aasi_1743"/>
<feature type="transmembrane region" description="Helical" evidence="8">
    <location>
        <begin position="6"/>
        <end position="24"/>
    </location>
</feature>
<feature type="transmembrane region" description="Helical" evidence="8">
    <location>
        <begin position="352"/>
        <end position="372"/>
    </location>
</feature>
<evidence type="ECO:0000256" key="8">
    <source>
        <dbReference type="SAM" id="Phobius"/>
    </source>
</evidence>
<keyword evidence="5 8" id="KW-1133">Transmembrane helix</keyword>
<dbReference type="Pfam" id="PF00474">
    <property type="entry name" value="SSF"/>
    <property type="match status" value="1"/>
</dbReference>
<dbReference type="InterPro" id="IPR038377">
    <property type="entry name" value="Na/Glc_symporter_sf"/>
</dbReference>
<dbReference type="PANTHER" id="PTHR48086">
    <property type="entry name" value="SODIUM/PROLINE SYMPORTER-RELATED"/>
    <property type="match status" value="1"/>
</dbReference>
<dbReference type="KEGG" id="aas:Aasi_1743"/>
<gene>
    <name evidence="9" type="ordered locus">Aasi_1743</name>
</gene>
<feature type="transmembrane region" description="Helical" evidence="8">
    <location>
        <begin position="307"/>
        <end position="326"/>
    </location>
</feature>
<feature type="transmembrane region" description="Helical" evidence="8">
    <location>
        <begin position="115"/>
        <end position="136"/>
    </location>
</feature>
<keyword evidence="6 8" id="KW-0472">Membrane</keyword>
<feature type="transmembrane region" description="Helical" evidence="8">
    <location>
        <begin position="264"/>
        <end position="287"/>
    </location>
</feature>
<dbReference type="CDD" id="cd10322">
    <property type="entry name" value="SLC5sbd"/>
    <property type="match status" value="1"/>
</dbReference>
<reference evidence="9 10" key="1">
    <citation type="journal article" date="2010" name="J. Bacteriol.">
        <title>The genome of the amoeba symbiont 'Candidatus Amoebophilus asiaticus' reveals common mechanisms for host cell interaction among amoeba-associated bacteria.</title>
        <authorList>
            <person name="Schmitz-Esser S."/>
            <person name="Tischler P."/>
            <person name="Arnold R."/>
            <person name="Montanaro J."/>
            <person name="Wagner M."/>
            <person name="Rattei T."/>
            <person name="Horn M."/>
        </authorList>
    </citation>
    <scope>NUCLEOTIDE SEQUENCE [LARGE SCALE GENOMIC DNA]</scope>
    <source>
        <strain evidence="9 10">5a2</strain>
    </source>
</reference>
<dbReference type="GO" id="GO:0005886">
    <property type="term" value="C:plasma membrane"/>
    <property type="evidence" value="ECO:0007669"/>
    <property type="project" value="TreeGrafter"/>
</dbReference>
<evidence type="ECO:0000256" key="2">
    <source>
        <dbReference type="ARBA" id="ARBA00006434"/>
    </source>
</evidence>
<proteinExistence type="inferred from homology"/>
<feature type="transmembrane region" description="Helical" evidence="8">
    <location>
        <begin position="231"/>
        <end position="252"/>
    </location>
</feature>
<dbReference type="AlphaFoldDB" id="C3L3X9"/>
<feature type="transmembrane region" description="Helical" evidence="8">
    <location>
        <begin position="180"/>
        <end position="200"/>
    </location>
</feature>
<protein>
    <recommendedName>
        <fullName evidence="11">Na+/solute symporter</fullName>
    </recommendedName>
</protein>
<dbReference type="PROSITE" id="PS50283">
    <property type="entry name" value="NA_SOLUT_SYMP_3"/>
    <property type="match status" value="1"/>
</dbReference>
<dbReference type="Proteomes" id="UP000001227">
    <property type="component" value="Chromosome"/>
</dbReference>
<evidence type="ECO:0008006" key="11">
    <source>
        <dbReference type="Google" id="ProtNLM"/>
    </source>
</evidence>
<dbReference type="InterPro" id="IPR001734">
    <property type="entry name" value="Na/solute_symporter"/>
</dbReference>
<accession>C3L3X9</accession>
<dbReference type="eggNOG" id="COG0591">
    <property type="taxonomic scope" value="Bacteria"/>
</dbReference>
<sequence>MILSTSTVLFSIFLFANLIVGLLAGRRVKNLRDYSIGNRDFSTGALTATIVATWIGGGTMIYGLANIYSNGLGFIIPLLGTSLGLLLTGLVTDRMGEFLNNLFVAEAMGDLYGKLARIITAFSGILWGIGGLAIQFKVVAKILTLIFGFEGPGVTIAAALIIIIYSAFGGIRAVTTTDIFQFFAFGIFVPILALVIWNSIKEPHKAIYTLATNPIFSFKELIGWNTKSANFLTFLIYGITPTMVPAVFQRIVMAQGLTQARKAYTYAAGVSVLMFLFVIWIGILLLANNPNLSPNNLLNFIIDNYSYTWLKGLIGIGIISMAMSTADSDLNSSAVLFVNDIIKPLGIFNKNLMLITRVLALVLGAFALLLALRMQDLLSILLLSGSFYMPIVSVPLLLAIFGFRSTTRAVLIGMSAGFITVLWWEIFMGKTGINSLGLGMVANLIFLIGSHYILQEQGGWIGIQKKRTLIGSKASPPRSLEKVYW</sequence>
<evidence type="ECO:0000256" key="7">
    <source>
        <dbReference type="RuleBase" id="RU362091"/>
    </source>
</evidence>
<dbReference type="InterPro" id="IPR050277">
    <property type="entry name" value="Sodium:Solute_Symporter"/>
</dbReference>
<feature type="transmembrane region" description="Helical" evidence="8">
    <location>
        <begin position="409"/>
        <end position="427"/>
    </location>
</feature>
<dbReference type="GO" id="GO:0022857">
    <property type="term" value="F:transmembrane transporter activity"/>
    <property type="evidence" value="ECO:0007669"/>
    <property type="project" value="InterPro"/>
</dbReference>
<dbReference type="PANTHER" id="PTHR48086:SF7">
    <property type="entry name" value="SODIUM-SOLUTE SYMPORTER-RELATED"/>
    <property type="match status" value="1"/>
</dbReference>
<feature type="transmembrane region" description="Helical" evidence="8">
    <location>
        <begin position="378"/>
        <end position="402"/>
    </location>
</feature>
<feature type="transmembrane region" description="Helical" evidence="8">
    <location>
        <begin position="142"/>
        <end position="168"/>
    </location>
</feature>
<dbReference type="RefSeq" id="WP_012473020.1">
    <property type="nucleotide sequence ID" value="NC_010830.1"/>
</dbReference>
<evidence type="ECO:0000313" key="9">
    <source>
        <dbReference type="EMBL" id="ACP21020.1"/>
    </source>
</evidence>
<keyword evidence="10" id="KW-1185">Reference proteome</keyword>
<evidence type="ECO:0000256" key="5">
    <source>
        <dbReference type="ARBA" id="ARBA00022989"/>
    </source>
</evidence>
<evidence type="ECO:0000256" key="3">
    <source>
        <dbReference type="ARBA" id="ARBA00022448"/>
    </source>
</evidence>
<keyword evidence="4 8" id="KW-0812">Transmembrane</keyword>
<evidence type="ECO:0000256" key="6">
    <source>
        <dbReference type="ARBA" id="ARBA00023136"/>
    </source>
</evidence>
<comment type="similarity">
    <text evidence="2 7">Belongs to the sodium:solute symporter (SSF) (TC 2.A.21) family.</text>
</comment>
<organism evidence="9 10">
    <name type="scientific">Amoebophilus asiaticus (strain 5a2)</name>
    <dbReference type="NCBI Taxonomy" id="452471"/>
    <lineage>
        <taxon>Bacteria</taxon>
        <taxon>Pseudomonadati</taxon>
        <taxon>Bacteroidota</taxon>
        <taxon>Cytophagia</taxon>
        <taxon>Cytophagales</taxon>
        <taxon>Amoebophilaceae</taxon>
        <taxon>Candidatus Amoebophilus</taxon>
    </lineage>
</organism>
<dbReference type="Gene3D" id="1.20.1730.10">
    <property type="entry name" value="Sodium/glucose cotransporter"/>
    <property type="match status" value="1"/>
</dbReference>
<feature type="transmembrane region" description="Helical" evidence="8">
    <location>
        <begin position="433"/>
        <end position="454"/>
    </location>
</feature>
<feature type="transmembrane region" description="Helical" evidence="8">
    <location>
        <begin position="71"/>
        <end position="91"/>
    </location>
</feature>
<dbReference type="EMBL" id="CP001102">
    <property type="protein sequence ID" value="ACP21020.1"/>
    <property type="molecule type" value="Genomic_DNA"/>
</dbReference>
<keyword evidence="3" id="KW-0813">Transport</keyword>
<evidence type="ECO:0000313" key="10">
    <source>
        <dbReference type="Proteomes" id="UP000001227"/>
    </source>
</evidence>
<name>C3L3X9_AMOA5</name>